<dbReference type="InterPro" id="IPR019270">
    <property type="entry name" value="DUF2283"/>
</dbReference>
<sequence length="66" mass="7247">MKVSYDAKTDTLTVILKSDAQVAESDEDKPGVILDYDAAGNLVSLEILDASKRVTEARKIEFQTTE</sequence>
<name>A0A5C7ET96_9PROT</name>
<reference evidence="1 2" key="1">
    <citation type="submission" date="2019-08" db="EMBL/GenBank/DDBJ databases">
        <title>Pelomicrobium methylotrophicum gen. nov., sp. nov. a moderately thermophilic, facultatively anaerobic, lithoautotrophic and methylotrophic bacterium isolated from a terrestrial mud volcano.</title>
        <authorList>
            <person name="Slobodkina G.B."/>
            <person name="Merkel A.Y."/>
            <person name="Slobodkin A.I."/>
        </authorList>
    </citation>
    <scope>NUCLEOTIDE SEQUENCE [LARGE SCALE GENOMIC DNA]</scope>
    <source>
        <strain evidence="1 2">SM250</strain>
    </source>
</reference>
<dbReference type="EMBL" id="VPFL01000033">
    <property type="protein sequence ID" value="TXF10372.1"/>
    <property type="molecule type" value="Genomic_DNA"/>
</dbReference>
<dbReference type="PANTHER" id="PTHR37029:SF1">
    <property type="entry name" value="SSR1768 PROTEIN"/>
    <property type="match status" value="1"/>
</dbReference>
<evidence type="ECO:0000313" key="1">
    <source>
        <dbReference type="EMBL" id="TXF10372.1"/>
    </source>
</evidence>
<dbReference type="PANTHER" id="PTHR37029">
    <property type="entry name" value="SSR1768 PROTEIN"/>
    <property type="match status" value="1"/>
</dbReference>
<organism evidence="1 2">
    <name type="scientific">Pelomicrobium methylotrophicum</name>
    <dbReference type="NCBI Taxonomy" id="2602750"/>
    <lineage>
        <taxon>Bacteria</taxon>
        <taxon>Pseudomonadati</taxon>
        <taxon>Pseudomonadota</taxon>
        <taxon>Hydrogenophilia</taxon>
        <taxon>Hydrogenophilia incertae sedis</taxon>
        <taxon>Pelomicrobium</taxon>
    </lineage>
</organism>
<proteinExistence type="predicted"/>
<protein>
    <submittedName>
        <fullName evidence="1">DUF2283 domain-containing protein</fullName>
    </submittedName>
</protein>
<gene>
    <name evidence="1" type="ORF">FR698_15555</name>
</gene>
<dbReference type="RefSeq" id="WP_147801108.1">
    <property type="nucleotide sequence ID" value="NZ_VPFL01000033.1"/>
</dbReference>
<comment type="caution">
    <text evidence="1">The sequence shown here is derived from an EMBL/GenBank/DDBJ whole genome shotgun (WGS) entry which is preliminary data.</text>
</comment>
<accession>A0A5C7ET96</accession>
<dbReference type="Proteomes" id="UP000321201">
    <property type="component" value="Unassembled WGS sequence"/>
</dbReference>
<dbReference type="OrthoDB" id="9799670at2"/>
<dbReference type="AlphaFoldDB" id="A0A5C7ET96"/>
<evidence type="ECO:0000313" key="2">
    <source>
        <dbReference type="Proteomes" id="UP000321201"/>
    </source>
</evidence>
<dbReference type="InParanoid" id="A0A5C7ET96"/>
<keyword evidence="2" id="KW-1185">Reference proteome</keyword>
<dbReference type="Pfam" id="PF10049">
    <property type="entry name" value="DUF2283"/>
    <property type="match status" value="1"/>
</dbReference>